<evidence type="ECO:0000256" key="1">
    <source>
        <dbReference type="SAM" id="SignalP"/>
    </source>
</evidence>
<dbReference type="RefSeq" id="WP_311553970.1">
    <property type="nucleotide sequence ID" value="NZ_JAVREJ010000001.1"/>
</dbReference>
<reference evidence="3" key="1">
    <citation type="submission" date="2023-07" db="EMBL/GenBank/DDBJ databases">
        <title>30 novel species of actinomycetes from the DSMZ collection.</title>
        <authorList>
            <person name="Nouioui I."/>
        </authorList>
    </citation>
    <scope>NUCLEOTIDE SEQUENCE [LARGE SCALE GENOMIC DNA]</scope>
    <source>
        <strain evidence="3">DSM 45834</strain>
    </source>
</reference>
<protein>
    <recommendedName>
        <fullName evidence="4">Secreted protein</fullName>
    </recommendedName>
</protein>
<keyword evidence="1" id="KW-0732">Signal</keyword>
<evidence type="ECO:0000313" key="3">
    <source>
        <dbReference type="Proteomes" id="UP001183202"/>
    </source>
</evidence>
<accession>A0ABU2N2D0</accession>
<feature type="chain" id="PRO_5046274495" description="Secreted protein" evidence="1">
    <location>
        <begin position="28"/>
        <end position="285"/>
    </location>
</feature>
<dbReference type="EMBL" id="JAVREJ010000001">
    <property type="protein sequence ID" value="MDT0348071.1"/>
    <property type="molecule type" value="Genomic_DNA"/>
</dbReference>
<evidence type="ECO:0008006" key="4">
    <source>
        <dbReference type="Google" id="ProtNLM"/>
    </source>
</evidence>
<name>A0ABU2N2D0_9PSEU</name>
<evidence type="ECO:0000313" key="2">
    <source>
        <dbReference type="EMBL" id="MDT0348071.1"/>
    </source>
</evidence>
<organism evidence="2 3">
    <name type="scientific">Pseudonocardia charpentierae</name>
    <dbReference type="NCBI Taxonomy" id="3075545"/>
    <lineage>
        <taxon>Bacteria</taxon>
        <taxon>Bacillati</taxon>
        <taxon>Actinomycetota</taxon>
        <taxon>Actinomycetes</taxon>
        <taxon>Pseudonocardiales</taxon>
        <taxon>Pseudonocardiaceae</taxon>
        <taxon>Pseudonocardia</taxon>
    </lineage>
</organism>
<dbReference type="Proteomes" id="UP001183202">
    <property type="component" value="Unassembled WGS sequence"/>
</dbReference>
<feature type="signal peptide" evidence="1">
    <location>
        <begin position="1"/>
        <end position="27"/>
    </location>
</feature>
<proteinExistence type="predicted"/>
<sequence length="285" mass="29221">MNTALKLSAYGAALAVLVAGTYSVGTAVGPVSAGSPAQRAPAHIDDHAATTSGHEPGGLASTSDGYTFVPDTTTLGSGTFAFRISGPDGVPVTAFDQVHDRQLHLIVVRRDATGFQHVHPERDAAGTWRVPLTVPAGGVYRAFADFTPTGGPETTLGVDLFAPGDFQPVAQAASRTSTVDGYTVTLDGELVPGATSPLRLNVTRDGAPVTDLQPYLGAYGHLVALRGGDLAYLHVHPGSTATSGPVVGFDAEVPSAGTYRMFFDFQVGGVVRTADFTVTTAGSPA</sequence>
<keyword evidence="3" id="KW-1185">Reference proteome</keyword>
<comment type="caution">
    <text evidence="2">The sequence shown here is derived from an EMBL/GenBank/DDBJ whole genome shotgun (WGS) entry which is preliminary data.</text>
</comment>
<gene>
    <name evidence="2" type="ORF">RM445_00850</name>
</gene>